<reference evidence="1" key="1">
    <citation type="submission" date="2021-05" db="EMBL/GenBank/DDBJ databases">
        <authorList>
            <person name="Scholz U."/>
            <person name="Mascher M."/>
            <person name="Fiebig A."/>
        </authorList>
    </citation>
    <scope>NUCLEOTIDE SEQUENCE [LARGE SCALE GENOMIC DNA]</scope>
</reference>
<dbReference type="EnsemblPlants" id="AVESA.00010b.r2.4AG0596740.1">
    <property type="protein sequence ID" value="AVESA.00010b.r2.4AG0596740.1.CDS"/>
    <property type="gene ID" value="AVESA.00010b.r2.4AG0596740"/>
</dbReference>
<name>A0ACD5W8X7_AVESA</name>
<protein>
    <submittedName>
        <fullName evidence="1">Uncharacterized protein</fullName>
    </submittedName>
</protein>
<reference evidence="1" key="2">
    <citation type="submission" date="2025-09" db="UniProtKB">
        <authorList>
            <consortium name="EnsemblPlants"/>
        </authorList>
    </citation>
    <scope>IDENTIFICATION</scope>
</reference>
<organism evidence="1 2">
    <name type="scientific">Avena sativa</name>
    <name type="common">Oat</name>
    <dbReference type="NCBI Taxonomy" id="4498"/>
    <lineage>
        <taxon>Eukaryota</taxon>
        <taxon>Viridiplantae</taxon>
        <taxon>Streptophyta</taxon>
        <taxon>Embryophyta</taxon>
        <taxon>Tracheophyta</taxon>
        <taxon>Spermatophyta</taxon>
        <taxon>Magnoliopsida</taxon>
        <taxon>Liliopsida</taxon>
        <taxon>Poales</taxon>
        <taxon>Poaceae</taxon>
        <taxon>BOP clade</taxon>
        <taxon>Pooideae</taxon>
        <taxon>Poodae</taxon>
        <taxon>Poeae</taxon>
        <taxon>Poeae Chloroplast Group 1 (Aveneae type)</taxon>
        <taxon>Aveninae</taxon>
        <taxon>Avena</taxon>
    </lineage>
</organism>
<evidence type="ECO:0000313" key="2">
    <source>
        <dbReference type="Proteomes" id="UP001732700"/>
    </source>
</evidence>
<evidence type="ECO:0000313" key="1">
    <source>
        <dbReference type="EnsemblPlants" id="AVESA.00010b.r2.4AG0596740.1.CDS"/>
    </source>
</evidence>
<accession>A0ACD5W8X7</accession>
<dbReference type="Proteomes" id="UP001732700">
    <property type="component" value="Chromosome 4A"/>
</dbReference>
<keyword evidence="2" id="KW-1185">Reference proteome</keyword>
<proteinExistence type="predicted"/>
<sequence length="628" mass="70854">MSNPCEPRNISKVKKAKPAYVYSSSCSDEYPAESSEREWSDECRGNQENTAPISSQSEDLSEDTSSEDESVEPDDLQMPSKDYTTHRKKEDYVFQAKYNLTAAQQEKIDALVQKIQPTTPMLVVIMKKTNVKQYPNLVLLKDYAIRHFPRNSQTIALKLPGKSKDWSCEFRIRPDGSARNLYLGNFVSDNCLRLGDLCIFQPMAKVDQSRFTVTVHLLQKESLDHYPVGRNDTGTNHGVTQKKVADSVDTPKGYDDPKQPSGRKRYASCQMGSSRGHRYTTKRAAKPTSFEKSGDDSPFEYDAFESNDDRTPRGPKYGLSLGSCLSGAQYGKVIAHVERIQPQTAVFIVVMSQRDVQLPSPLLIISEEHAIAHFPHENTPVTLHIPDNIKKWHPRFYIKEDKSEYMLAGHWLDFICDNNVQEGDICIFVPEKGGERCKFTVHLLRGETTRSRGRTVGFEGDGSRQGQNDSSESNVPTVSDKPLESEKSDGLTVPPYILPLLSHLSPSQKKVVDAKVQAIQSEVPIYVSIMKKSNIGAIKHLMLEFGSRYAAAAHLPDENQTMVLRCKGKTWKTKMVHPSDKRWFICVGWSKFARDNRLRLGDICLFEKKNKRKLTMKVHIIPAISASS</sequence>